<dbReference type="eggNOG" id="COG0477">
    <property type="taxonomic scope" value="Bacteria"/>
</dbReference>
<keyword evidence="3 5" id="KW-1133">Transmembrane helix</keyword>
<keyword evidence="4 5" id="KW-0472">Membrane</keyword>
<dbReference type="GeneID" id="76461005"/>
<organism evidence="7 8">
    <name type="scientific">Verminephrobacter eiseniae (strain EF01-2)</name>
    <dbReference type="NCBI Taxonomy" id="391735"/>
    <lineage>
        <taxon>Bacteria</taxon>
        <taxon>Pseudomonadati</taxon>
        <taxon>Pseudomonadota</taxon>
        <taxon>Betaproteobacteria</taxon>
        <taxon>Burkholderiales</taxon>
        <taxon>Comamonadaceae</taxon>
        <taxon>Verminephrobacter</taxon>
    </lineage>
</organism>
<dbReference type="RefSeq" id="WP_011810202.1">
    <property type="nucleotide sequence ID" value="NC_008786.1"/>
</dbReference>
<dbReference type="PRINTS" id="PR01036">
    <property type="entry name" value="TCRTETB"/>
</dbReference>
<feature type="transmembrane region" description="Helical" evidence="5">
    <location>
        <begin position="336"/>
        <end position="356"/>
    </location>
</feature>
<feature type="domain" description="Major facilitator superfamily (MFS) profile" evidence="6">
    <location>
        <begin position="16"/>
        <end position="509"/>
    </location>
</feature>
<dbReference type="PANTHER" id="PTHR42718:SF49">
    <property type="entry name" value="EXPORT PROTEIN"/>
    <property type="match status" value="1"/>
</dbReference>
<keyword evidence="8" id="KW-1185">Reference proteome</keyword>
<feature type="transmembrane region" description="Helical" evidence="5">
    <location>
        <begin position="53"/>
        <end position="73"/>
    </location>
</feature>
<comment type="subcellular location">
    <subcellularLocation>
        <location evidence="1">Membrane</location>
        <topology evidence="1">Multi-pass membrane protein</topology>
    </subcellularLocation>
</comment>
<dbReference type="OrthoDB" id="9807274at2"/>
<evidence type="ECO:0000256" key="1">
    <source>
        <dbReference type="ARBA" id="ARBA00004141"/>
    </source>
</evidence>
<feature type="transmembrane region" description="Helical" evidence="5">
    <location>
        <begin position="228"/>
        <end position="249"/>
    </location>
</feature>
<sequence length="510" mass="53704">MNKIEKINPGTSGNALLAVILLAIFVVPSSISGTALALPAIGIDLGASIDNLQWVVNAFNLMFACFTLTWGALADKIGHKRCFLMGSVLYAIASVCSAMASDPLFLDLMRGLAGIGAAAVFSCGISILSIQFEGAARMRAFAFFGTVAGLGVSLGPTLSGILLGFHSWNAIFWFHAISLSIVIFASSLIPADKARAQATKGFDTIGATLFIFLLLALMMAIVQAPVWGWANMKIISLLIASALLLAAFIKYETHRQQPVLDLSLLLNGKFVGMALVTVAVSFGFVTLLTYLPTYLMTVLHLSATQAGLSMILLTSPMLVCPILAGKLATRGVDPVNIIYISLLSLLLGVASLALISHPRIPVLLLSLPLLLVGIGMGLSAGLVDGLALKFVPEEKTGMAAGVVNTFRLGSEAIAVALYGAFLSTVLELGLKDVLHPFAGETGVAKTWIDKLAAGDINFPLQAVASDKADALKIILENGYNGSFHYTLWAISIILVGLMVAIYKLIHSGKD</sequence>
<dbReference type="SUPFAM" id="SSF103473">
    <property type="entry name" value="MFS general substrate transporter"/>
    <property type="match status" value="1"/>
</dbReference>
<feature type="transmembrane region" description="Helical" evidence="5">
    <location>
        <begin position="171"/>
        <end position="189"/>
    </location>
</feature>
<evidence type="ECO:0000256" key="2">
    <source>
        <dbReference type="ARBA" id="ARBA00022692"/>
    </source>
</evidence>
<feature type="transmembrane region" description="Helical" evidence="5">
    <location>
        <begin position="408"/>
        <end position="426"/>
    </location>
</feature>
<dbReference type="PROSITE" id="PS50850">
    <property type="entry name" value="MFS"/>
    <property type="match status" value="1"/>
</dbReference>
<gene>
    <name evidence="7" type="ordered locus">Veis_2454</name>
</gene>
<dbReference type="InterPro" id="IPR020846">
    <property type="entry name" value="MFS_dom"/>
</dbReference>
<accession>A1WKP2</accession>
<feature type="transmembrane region" description="Helical" evidence="5">
    <location>
        <begin position="201"/>
        <end position="222"/>
    </location>
</feature>
<feature type="transmembrane region" description="Helical" evidence="5">
    <location>
        <begin position="485"/>
        <end position="505"/>
    </location>
</feature>
<evidence type="ECO:0000313" key="8">
    <source>
        <dbReference type="Proteomes" id="UP000000374"/>
    </source>
</evidence>
<dbReference type="CDD" id="cd17321">
    <property type="entry name" value="MFS_MMR_MDR_like"/>
    <property type="match status" value="1"/>
</dbReference>
<evidence type="ECO:0000256" key="3">
    <source>
        <dbReference type="ARBA" id="ARBA00022989"/>
    </source>
</evidence>
<protein>
    <submittedName>
        <fullName evidence="7">Major facilitator superfamily MFS_1</fullName>
    </submittedName>
</protein>
<dbReference type="EMBL" id="CP000542">
    <property type="protein sequence ID" value="ABM58199.1"/>
    <property type="molecule type" value="Genomic_DNA"/>
</dbReference>
<proteinExistence type="predicted"/>
<feature type="transmembrane region" description="Helical" evidence="5">
    <location>
        <begin position="303"/>
        <end position="324"/>
    </location>
</feature>
<dbReference type="InterPro" id="IPR011701">
    <property type="entry name" value="MFS"/>
</dbReference>
<dbReference type="GO" id="GO:0022857">
    <property type="term" value="F:transmembrane transporter activity"/>
    <property type="evidence" value="ECO:0007669"/>
    <property type="project" value="InterPro"/>
</dbReference>
<evidence type="ECO:0000256" key="5">
    <source>
        <dbReference type="SAM" id="Phobius"/>
    </source>
</evidence>
<evidence type="ECO:0000259" key="6">
    <source>
        <dbReference type="PROSITE" id="PS50850"/>
    </source>
</evidence>
<evidence type="ECO:0000256" key="4">
    <source>
        <dbReference type="ARBA" id="ARBA00023136"/>
    </source>
</evidence>
<dbReference type="AlphaFoldDB" id="A1WKP2"/>
<dbReference type="Gene3D" id="1.20.1250.20">
    <property type="entry name" value="MFS general substrate transporter like domains"/>
    <property type="match status" value="1"/>
</dbReference>
<feature type="transmembrane region" description="Helical" evidence="5">
    <location>
        <begin position="142"/>
        <end position="165"/>
    </location>
</feature>
<dbReference type="HOGENOM" id="CLU_000960_28_2_4"/>
<dbReference type="PANTHER" id="PTHR42718">
    <property type="entry name" value="MAJOR FACILITATOR SUPERFAMILY MULTIDRUG TRANSPORTER MFSC"/>
    <property type="match status" value="1"/>
</dbReference>
<dbReference type="KEGG" id="vei:Veis_2454"/>
<dbReference type="GO" id="GO:0016020">
    <property type="term" value="C:membrane"/>
    <property type="evidence" value="ECO:0007669"/>
    <property type="project" value="UniProtKB-SubCell"/>
</dbReference>
<feature type="transmembrane region" description="Helical" evidence="5">
    <location>
        <begin position="112"/>
        <end position="130"/>
    </location>
</feature>
<dbReference type="STRING" id="391735.Veis_2454"/>
<feature type="transmembrane region" description="Helical" evidence="5">
    <location>
        <begin position="362"/>
        <end position="387"/>
    </location>
</feature>
<dbReference type="Proteomes" id="UP000000374">
    <property type="component" value="Chromosome"/>
</dbReference>
<keyword evidence="2 5" id="KW-0812">Transmembrane</keyword>
<evidence type="ECO:0000313" key="7">
    <source>
        <dbReference type="EMBL" id="ABM58199.1"/>
    </source>
</evidence>
<name>A1WKP2_VEREI</name>
<feature type="transmembrane region" description="Helical" evidence="5">
    <location>
        <begin position="82"/>
        <end position="100"/>
    </location>
</feature>
<dbReference type="Gene3D" id="1.20.1720.10">
    <property type="entry name" value="Multidrug resistance protein D"/>
    <property type="match status" value="1"/>
</dbReference>
<dbReference type="InterPro" id="IPR036259">
    <property type="entry name" value="MFS_trans_sf"/>
</dbReference>
<feature type="transmembrane region" description="Helical" evidence="5">
    <location>
        <begin position="270"/>
        <end position="291"/>
    </location>
</feature>
<reference evidence="8" key="1">
    <citation type="submission" date="2006-12" db="EMBL/GenBank/DDBJ databases">
        <title>Complete sequence of chromosome 1 of Verminephrobacter eiseniae EF01-2.</title>
        <authorList>
            <person name="Copeland A."/>
            <person name="Lucas S."/>
            <person name="Lapidus A."/>
            <person name="Barry K."/>
            <person name="Detter J.C."/>
            <person name="Glavina del Rio T."/>
            <person name="Dalin E."/>
            <person name="Tice H."/>
            <person name="Pitluck S."/>
            <person name="Chertkov O."/>
            <person name="Brettin T."/>
            <person name="Bruce D."/>
            <person name="Han C."/>
            <person name="Tapia R."/>
            <person name="Gilna P."/>
            <person name="Schmutz J."/>
            <person name="Larimer F."/>
            <person name="Land M."/>
            <person name="Hauser L."/>
            <person name="Kyrpides N."/>
            <person name="Kim E."/>
            <person name="Stahl D."/>
            <person name="Richardson P."/>
        </authorList>
    </citation>
    <scope>NUCLEOTIDE SEQUENCE [LARGE SCALE GENOMIC DNA]</scope>
    <source>
        <strain evidence="8">EF01-2</strain>
    </source>
</reference>
<dbReference type="Pfam" id="PF07690">
    <property type="entry name" value="MFS_1"/>
    <property type="match status" value="1"/>
</dbReference>